<dbReference type="GO" id="GO:0000160">
    <property type="term" value="P:phosphorelay signal transduction system"/>
    <property type="evidence" value="ECO:0007669"/>
    <property type="project" value="InterPro"/>
</dbReference>
<gene>
    <name evidence="4" type="ORF">EDB95_5397</name>
</gene>
<dbReference type="CDD" id="cd17574">
    <property type="entry name" value="REC_OmpR"/>
    <property type="match status" value="1"/>
</dbReference>
<dbReference type="Gene3D" id="3.40.50.2300">
    <property type="match status" value="1"/>
</dbReference>
<dbReference type="EMBL" id="SODV01000002">
    <property type="protein sequence ID" value="TDW97547.1"/>
    <property type="molecule type" value="Genomic_DNA"/>
</dbReference>
<dbReference type="SUPFAM" id="SSF52172">
    <property type="entry name" value="CheY-like"/>
    <property type="match status" value="1"/>
</dbReference>
<dbReference type="PANTHER" id="PTHR44591">
    <property type="entry name" value="STRESS RESPONSE REGULATOR PROTEIN 1"/>
    <property type="match status" value="1"/>
</dbReference>
<dbReference type="OrthoDB" id="9789181at2"/>
<dbReference type="RefSeq" id="WP_133999973.1">
    <property type="nucleotide sequence ID" value="NZ_SODV01000002.1"/>
</dbReference>
<evidence type="ECO:0000256" key="2">
    <source>
        <dbReference type="PROSITE-ProRule" id="PRU00169"/>
    </source>
</evidence>
<evidence type="ECO:0000313" key="4">
    <source>
        <dbReference type="EMBL" id="TDW97547.1"/>
    </source>
</evidence>
<accession>A0A4R8DJ08</accession>
<dbReference type="InterPro" id="IPR050595">
    <property type="entry name" value="Bact_response_regulator"/>
</dbReference>
<name>A0A4R8DJ08_9BACT</name>
<proteinExistence type="predicted"/>
<dbReference type="SMART" id="SM00448">
    <property type="entry name" value="REC"/>
    <property type="match status" value="1"/>
</dbReference>
<dbReference type="AlphaFoldDB" id="A0A4R8DJ08"/>
<keyword evidence="5" id="KW-1185">Reference proteome</keyword>
<dbReference type="InterPro" id="IPR011006">
    <property type="entry name" value="CheY-like_superfamily"/>
</dbReference>
<dbReference type="Pfam" id="PF00072">
    <property type="entry name" value="Response_reg"/>
    <property type="match status" value="1"/>
</dbReference>
<evidence type="ECO:0000256" key="1">
    <source>
        <dbReference type="ARBA" id="ARBA00022553"/>
    </source>
</evidence>
<dbReference type="InterPro" id="IPR001789">
    <property type="entry name" value="Sig_transdc_resp-reg_receiver"/>
</dbReference>
<keyword evidence="1 2" id="KW-0597">Phosphoprotein</keyword>
<dbReference type="Proteomes" id="UP000294498">
    <property type="component" value="Unassembled WGS sequence"/>
</dbReference>
<evidence type="ECO:0000259" key="3">
    <source>
        <dbReference type="PROSITE" id="PS50110"/>
    </source>
</evidence>
<feature type="domain" description="Response regulatory" evidence="3">
    <location>
        <begin position="3"/>
        <end position="119"/>
    </location>
</feature>
<evidence type="ECO:0000313" key="5">
    <source>
        <dbReference type="Proteomes" id="UP000294498"/>
    </source>
</evidence>
<dbReference type="PROSITE" id="PS50110">
    <property type="entry name" value="RESPONSE_REGULATORY"/>
    <property type="match status" value="1"/>
</dbReference>
<protein>
    <submittedName>
        <fullName evidence="4">Response regulator receiver domain-containing protein</fullName>
    </submittedName>
</protein>
<comment type="caution">
    <text evidence="4">The sequence shown here is derived from an EMBL/GenBank/DDBJ whole genome shotgun (WGS) entry which is preliminary data.</text>
</comment>
<sequence length="123" mass="13937">MSEILLIEDDEILLKALTRFLQKEGFTVKACAHGREGLQQIELHTYDLVITDINMPYANGFEVMSRIRAKESYKGVPVIVITSMSSEAAITQCYQIGANDFIRKPVMPHELHIRIRKLLGSFA</sequence>
<reference evidence="4 5" key="1">
    <citation type="submission" date="2019-03" db="EMBL/GenBank/DDBJ databases">
        <title>Genomic Encyclopedia of Type Strains, Phase IV (KMG-IV): sequencing the most valuable type-strain genomes for metagenomic binning, comparative biology and taxonomic classification.</title>
        <authorList>
            <person name="Goeker M."/>
        </authorList>
    </citation>
    <scope>NUCLEOTIDE SEQUENCE [LARGE SCALE GENOMIC DNA]</scope>
    <source>
        <strain evidence="4 5">DSM 100059</strain>
    </source>
</reference>
<feature type="modified residue" description="4-aspartylphosphate" evidence="2">
    <location>
        <position position="52"/>
    </location>
</feature>
<dbReference type="PANTHER" id="PTHR44591:SF3">
    <property type="entry name" value="RESPONSE REGULATORY DOMAIN-CONTAINING PROTEIN"/>
    <property type="match status" value="1"/>
</dbReference>
<organism evidence="4 5">
    <name type="scientific">Dinghuibacter silviterrae</name>
    <dbReference type="NCBI Taxonomy" id="1539049"/>
    <lineage>
        <taxon>Bacteria</taxon>
        <taxon>Pseudomonadati</taxon>
        <taxon>Bacteroidota</taxon>
        <taxon>Chitinophagia</taxon>
        <taxon>Chitinophagales</taxon>
        <taxon>Chitinophagaceae</taxon>
        <taxon>Dinghuibacter</taxon>
    </lineage>
</organism>